<dbReference type="Pfam" id="PF03706">
    <property type="entry name" value="LPG_synthase_TM"/>
    <property type="match status" value="1"/>
</dbReference>
<dbReference type="GO" id="GO:0005886">
    <property type="term" value="C:plasma membrane"/>
    <property type="evidence" value="ECO:0007669"/>
    <property type="project" value="UniProtKB-SubCell"/>
</dbReference>
<evidence type="ECO:0000313" key="8">
    <source>
        <dbReference type="Proteomes" id="UP000317496"/>
    </source>
</evidence>
<evidence type="ECO:0000313" key="7">
    <source>
        <dbReference type="EMBL" id="QDO96357.1"/>
    </source>
</evidence>
<name>A0A516GXY4_9PROT</name>
<evidence type="ECO:0000256" key="1">
    <source>
        <dbReference type="ARBA" id="ARBA00004651"/>
    </source>
</evidence>
<proteinExistence type="predicted"/>
<dbReference type="PANTHER" id="PTHR40277:SF1">
    <property type="entry name" value="BLL5419 PROTEIN"/>
    <property type="match status" value="1"/>
</dbReference>
<dbReference type="OrthoDB" id="9788795at2"/>
<evidence type="ECO:0000256" key="3">
    <source>
        <dbReference type="ARBA" id="ARBA00022692"/>
    </source>
</evidence>
<feature type="transmembrane region" description="Helical" evidence="6">
    <location>
        <begin position="230"/>
        <end position="257"/>
    </location>
</feature>
<evidence type="ECO:0000256" key="4">
    <source>
        <dbReference type="ARBA" id="ARBA00022989"/>
    </source>
</evidence>
<feature type="transmembrane region" description="Helical" evidence="6">
    <location>
        <begin position="12"/>
        <end position="29"/>
    </location>
</feature>
<accession>A0A516GXY4</accession>
<protein>
    <submittedName>
        <fullName evidence="7">Flippase-like domain-containing protein</fullName>
    </submittedName>
</protein>
<comment type="subcellular location">
    <subcellularLocation>
        <location evidence="1">Cell membrane</location>
        <topology evidence="1">Multi-pass membrane protein</topology>
    </subcellularLocation>
</comment>
<dbReference type="Proteomes" id="UP000317496">
    <property type="component" value="Chromosome"/>
</dbReference>
<dbReference type="RefSeq" id="WP_144067338.1">
    <property type="nucleotide sequence ID" value="NZ_CP041636.1"/>
</dbReference>
<reference evidence="7 8" key="1">
    <citation type="submission" date="2019-07" db="EMBL/GenBank/DDBJ databases">
        <title>Genome sequencing for Ferrovibrio sp. K5.</title>
        <authorList>
            <person name="Park S.-J."/>
        </authorList>
    </citation>
    <scope>NUCLEOTIDE SEQUENCE [LARGE SCALE GENOMIC DNA]</scope>
    <source>
        <strain evidence="7 8">K5</strain>
    </source>
</reference>
<keyword evidence="2" id="KW-1003">Cell membrane</keyword>
<dbReference type="InterPro" id="IPR022791">
    <property type="entry name" value="L-PG_synthase/AglD"/>
</dbReference>
<evidence type="ECO:0000256" key="2">
    <source>
        <dbReference type="ARBA" id="ARBA00022475"/>
    </source>
</evidence>
<feature type="transmembrane region" description="Helical" evidence="6">
    <location>
        <begin position="41"/>
        <end position="59"/>
    </location>
</feature>
<evidence type="ECO:0000256" key="6">
    <source>
        <dbReference type="SAM" id="Phobius"/>
    </source>
</evidence>
<feature type="transmembrane region" description="Helical" evidence="6">
    <location>
        <begin position="88"/>
        <end position="107"/>
    </location>
</feature>
<keyword evidence="3 6" id="KW-0812">Transmembrane</keyword>
<dbReference type="KEGG" id="fer:FNB15_03270"/>
<feature type="transmembrane region" description="Helical" evidence="6">
    <location>
        <begin position="203"/>
        <end position="224"/>
    </location>
</feature>
<sequence>MLAGKVTSGRKGLGFIAKALLTIAFFVYLMEQVEWADVFQVMATISPWWAFAAVLWKLLQYPMAAFRWRIFVNAIGGHIRFLQALSIFWIGFFAALFLPGMIGGDVVRVLKIREAGVSLRIAASSVILERGVMVASLFLMVSVISLVPGAPRIPGIEVFWFVTIGGLVGGLLLTLLPATVLARLMQRKMLVWLGGIIEDMLRILRAPGTAMLALALSIFGNSLVVIEVYLLGLAIGTDITVLACFALVPPVILVVSLPISIGGWGAREVALVTALAIVGIPAENALVISVLFGLLTTLLALPGGLLWVLAAPRRKVAI</sequence>
<organism evidence="7 8">
    <name type="scientific">Ferrovibrio terrae</name>
    <dbReference type="NCBI Taxonomy" id="2594003"/>
    <lineage>
        <taxon>Bacteria</taxon>
        <taxon>Pseudomonadati</taxon>
        <taxon>Pseudomonadota</taxon>
        <taxon>Alphaproteobacteria</taxon>
        <taxon>Rhodospirillales</taxon>
        <taxon>Rhodospirillaceae</taxon>
        <taxon>Ferrovibrio</taxon>
    </lineage>
</organism>
<dbReference type="PANTHER" id="PTHR40277">
    <property type="entry name" value="BLL5419 PROTEIN"/>
    <property type="match status" value="1"/>
</dbReference>
<gene>
    <name evidence="7" type="ORF">FNB15_03270</name>
</gene>
<keyword evidence="4 6" id="KW-1133">Transmembrane helix</keyword>
<dbReference type="EMBL" id="CP041636">
    <property type="protein sequence ID" value="QDO96357.1"/>
    <property type="molecule type" value="Genomic_DNA"/>
</dbReference>
<evidence type="ECO:0000256" key="5">
    <source>
        <dbReference type="ARBA" id="ARBA00023136"/>
    </source>
</evidence>
<feature type="transmembrane region" description="Helical" evidence="6">
    <location>
        <begin position="127"/>
        <end position="147"/>
    </location>
</feature>
<keyword evidence="8" id="KW-1185">Reference proteome</keyword>
<keyword evidence="5 6" id="KW-0472">Membrane</keyword>
<feature type="transmembrane region" description="Helical" evidence="6">
    <location>
        <begin position="159"/>
        <end position="182"/>
    </location>
</feature>
<feature type="transmembrane region" description="Helical" evidence="6">
    <location>
        <begin position="288"/>
        <end position="310"/>
    </location>
</feature>
<dbReference type="AlphaFoldDB" id="A0A516GXY4"/>